<reference evidence="7 8" key="1">
    <citation type="submission" date="2019-05" db="EMBL/GenBank/DDBJ databases">
        <title>Another draft genome of Portunus trituberculatus and its Hox gene families provides insights of decapod evolution.</title>
        <authorList>
            <person name="Jeong J.-H."/>
            <person name="Song I."/>
            <person name="Kim S."/>
            <person name="Choi T."/>
            <person name="Kim D."/>
            <person name="Ryu S."/>
            <person name="Kim W."/>
        </authorList>
    </citation>
    <scope>NUCLEOTIDE SEQUENCE [LARGE SCALE GENOMIC DNA]</scope>
    <source>
        <tissue evidence="7">Muscle</tissue>
    </source>
</reference>
<keyword evidence="8" id="KW-1185">Reference proteome</keyword>
<accession>A0A5B7GBT0</accession>
<evidence type="ECO:0000256" key="4">
    <source>
        <dbReference type="ARBA" id="ARBA00022777"/>
    </source>
</evidence>
<protein>
    <submittedName>
        <fullName evidence="7">RAC serine/threonine-protein kinase</fullName>
    </submittedName>
</protein>
<proteinExistence type="predicted"/>
<dbReference type="Gene3D" id="3.30.200.20">
    <property type="entry name" value="Phosphorylase Kinase, domain 1"/>
    <property type="match status" value="1"/>
</dbReference>
<evidence type="ECO:0000256" key="5">
    <source>
        <dbReference type="ARBA" id="ARBA00022840"/>
    </source>
</evidence>
<dbReference type="OrthoDB" id="63267at2759"/>
<keyword evidence="2" id="KW-0808">Transferase</keyword>
<evidence type="ECO:0000313" key="7">
    <source>
        <dbReference type="EMBL" id="MPC54763.1"/>
    </source>
</evidence>
<dbReference type="InterPro" id="IPR017892">
    <property type="entry name" value="Pkinase_C"/>
</dbReference>
<evidence type="ECO:0000256" key="1">
    <source>
        <dbReference type="ARBA" id="ARBA00022527"/>
    </source>
</evidence>
<feature type="domain" description="AGC-kinase C-terminal" evidence="6">
    <location>
        <begin position="67"/>
        <end position="160"/>
    </location>
</feature>
<sequence length="195" mass="22194">MNEPNDPQLMIPSNINHTTVRMQEGVKTMENQVVCWYQKHGHIVNTILISNNKLISGSPFLSLKVNKPIGWGQQTLLIVWEFSHEEKGQESKATKITPPFKPQVTSETDTRYFDQEFTGESVQLTPPDHVEHLNVIAEESENVAIDEWKHKSNIMVKDNMQAKRVIRRRRSGQVAGTEAPLMLACQKATPHLSNE</sequence>
<name>A0A5B7GBT0_PORTR</name>
<dbReference type="GO" id="GO:0005524">
    <property type="term" value="F:ATP binding"/>
    <property type="evidence" value="ECO:0007669"/>
    <property type="project" value="UniProtKB-KW"/>
</dbReference>
<evidence type="ECO:0000313" key="8">
    <source>
        <dbReference type="Proteomes" id="UP000324222"/>
    </source>
</evidence>
<evidence type="ECO:0000259" key="6">
    <source>
        <dbReference type="PROSITE" id="PS51285"/>
    </source>
</evidence>
<keyword evidence="4 7" id="KW-0418">Kinase</keyword>
<evidence type="ECO:0000256" key="2">
    <source>
        <dbReference type="ARBA" id="ARBA00022679"/>
    </source>
</evidence>
<dbReference type="Proteomes" id="UP000324222">
    <property type="component" value="Unassembled WGS sequence"/>
</dbReference>
<dbReference type="PROSITE" id="PS51285">
    <property type="entry name" value="AGC_KINASE_CTER"/>
    <property type="match status" value="1"/>
</dbReference>
<keyword evidence="3" id="KW-0547">Nucleotide-binding</keyword>
<dbReference type="AlphaFoldDB" id="A0A5B7GBT0"/>
<gene>
    <name evidence="7" type="primary">Akt1_1</name>
    <name evidence="7" type="ORF">E2C01_048688</name>
</gene>
<dbReference type="InterPro" id="IPR000961">
    <property type="entry name" value="AGC-kinase_C"/>
</dbReference>
<comment type="caution">
    <text evidence="7">The sequence shown here is derived from an EMBL/GenBank/DDBJ whole genome shotgun (WGS) entry which is preliminary data.</text>
</comment>
<dbReference type="Pfam" id="PF00433">
    <property type="entry name" value="Pkinase_C"/>
    <property type="match status" value="1"/>
</dbReference>
<dbReference type="EMBL" id="VSRR010012616">
    <property type="protein sequence ID" value="MPC54763.1"/>
    <property type="molecule type" value="Genomic_DNA"/>
</dbReference>
<evidence type="ECO:0000256" key="3">
    <source>
        <dbReference type="ARBA" id="ARBA00022741"/>
    </source>
</evidence>
<dbReference type="SMART" id="SM00133">
    <property type="entry name" value="S_TK_X"/>
    <property type="match status" value="1"/>
</dbReference>
<dbReference type="GO" id="GO:0004674">
    <property type="term" value="F:protein serine/threonine kinase activity"/>
    <property type="evidence" value="ECO:0007669"/>
    <property type="project" value="UniProtKB-KW"/>
</dbReference>
<organism evidence="7 8">
    <name type="scientific">Portunus trituberculatus</name>
    <name type="common">Swimming crab</name>
    <name type="synonym">Neptunus trituberculatus</name>
    <dbReference type="NCBI Taxonomy" id="210409"/>
    <lineage>
        <taxon>Eukaryota</taxon>
        <taxon>Metazoa</taxon>
        <taxon>Ecdysozoa</taxon>
        <taxon>Arthropoda</taxon>
        <taxon>Crustacea</taxon>
        <taxon>Multicrustacea</taxon>
        <taxon>Malacostraca</taxon>
        <taxon>Eumalacostraca</taxon>
        <taxon>Eucarida</taxon>
        <taxon>Decapoda</taxon>
        <taxon>Pleocyemata</taxon>
        <taxon>Brachyura</taxon>
        <taxon>Eubrachyura</taxon>
        <taxon>Portunoidea</taxon>
        <taxon>Portunidae</taxon>
        <taxon>Portuninae</taxon>
        <taxon>Portunus</taxon>
    </lineage>
</organism>
<keyword evidence="1" id="KW-0723">Serine/threonine-protein kinase</keyword>
<keyword evidence="5" id="KW-0067">ATP-binding</keyword>